<dbReference type="EMBL" id="APJX01000005">
    <property type="protein sequence ID" value="EMS79282.1"/>
    <property type="molecule type" value="Genomic_DNA"/>
</dbReference>
<reference evidence="1 2" key="1">
    <citation type="journal article" date="2013" name="Genome Announc.">
        <title>Draft Genome Sequence of Desulfotignum phosphitoxidans DSM 13687 Strain FiPS-3.</title>
        <authorList>
            <person name="Poehlein A."/>
            <person name="Daniel R."/>
            <person name="Simeonova D.D."/>
        </authorList>
    </citation>
    <scope>NUCLEOTIDE SEQUENCE [LARGE SCALE GENOMIC DNA]</scope>
    <source>
        <strain evidence="1 2">DSM 13687</strain>
    </source>
</reference>
<dbReference type="Proteomes" id="UP000014216">
    <property type="component" value="Unassembled WGS sequence"/>
</dbReference>
<gene>
    <name evidence="1" type="ORF">Dpo_5c02070</name>
</gene>
<sequence length="303" mass="35623">MNKDIRYLYLHSVEHSGSTLIACILGAHPEISTVGEFSIDFPKKGLCACGKKYDHCKFWENWSRKTREHGLDFNIGNLGINLQPEHNKDKLEDLFYYNFPIKKIDMAVNFFFRSSRYNKVVQKKLSRYLALSRILCEIEDTGIFLDTSKNPYQIKFLAQQPDVNLRVISLIRNGRAVMNSLVEREKYSPEQAVAVWKWGNRNIEIIKKNFLKEDNFLQIRLEDLCDNPEKYKKVLFEFCGVTDYSIIDYANFPHRHIVGNSMRHKFDGTIKKHDDSWKRKLSKSHLKLFNSECGKLNESYGYR</sequence>
<dbReference type="OrthoDB" id="6211160at2"/>
<accession>S0G4K0</accession>
<dbReference type="Gene3D" id="3.40.50.300">
    <property type="entry name" value="P-loop containing nucleotide triphosphate hydrolases"/>
    <property type="match status" value="1"/>
</dbReference>
<name>S0G4K0_9BACT</name>
<evidence type="ECO:0008006" key="3">
    <source>
        <dbReference type="Google" id="ProtNLM"/>
    </source>
</evidence>
<dbReference type="InterPro" id="IPR027417">
    <property type="entry name" value="P-loop_NTPase"/>
</dbReference>
<comment type="caution">
    <text evidence="1">The sequence shown here is derived from an EMBL/GenBank/DDBJ whole genome shotgun (WGS) entry which is preliminary data.</text>
</comment>
<protein>
    <recommendedName>
        <fullName evidence="3">Sulfotransferase family protein</fullName>
    </recommendedName>
</protein>
<organism evidence="1 2">
    <name type="scientific">Desulfotignum phosphitoxidans DSM 13687</name>
    <dbReference type="NCBI Taxonomy" id="1286635"/>
    <lineage>
        <taxon>Bacteria</taxon>
        <taxon>Pseudomonadati</taxon>
        <taxon>Thermodesulfobacteriota</taxon>
        <taxon>Desulfobacteria</taxon>
        <taxon>Desulfobacterales</taxon>
        <taxon>Desulfobacteraceae</taxon>
        <taxon>Desulfotignum</taxon>
    </lineage>
</organism>
<evidence type="ECO:0000313" key="2">
    <source>
        <dbReference type="Proteomes" id="UP000014216"/>
    </source>
</evidence>
<dbReference type="SUPFAM" id="SSF52540">
    <property type="entry name" value="P-loop containing nucleoside triphosphate hydrolases"/>
    <property type="match status" value="1"/>
</dbReference>
<dbReference type="AlphaFoldDB" id="S0G4K0"/>
<evidence type="ECO:0000313" key="1">
    <source>
        <dbReference type="EMBL" id="EMS79282.1"/>
    </source>
</evidence>
<proteinExistence type="predicted"/>
<dbReference type="RefSeq" id="WP_006966374.1">
    <property type="nucleotide sequence ID" value="NZ_APJX01000005.1"/>
</dbReference>
<keyword evidence="2" id="KW-1185">Reference proteome</keyword>
<dbReference type="Pfam" id="PF13469">
    <property type="entry name" value="Sulfotransfer_3"/>
    <property type="match status" value="1"/>
</dbReference>